<protein>
    <recommendedName>
        <fullName evidence="3">Reverse transcriptase Ty1/copia-type domain-containing protein</fullName>
    </recommendedName>
</protein>
<accession>A0A2I0KSX3</accession>
<dbReference type="Proteomes" id="UP000233551">
    <property type="component" value="Unassembled WGS sequence"/>
</dbReference>
<sequence>MGPCQFLSRCNVGASTKSDPVQSISLYLVQLCSKQSANSARSNFGVLAQFRAAHLIQTDLQVTTYTDADYARCPDTRHSTTGYVVFVGPNLISWWSKKQPTMSKSSTEAEYRALAYAVAKILWIRQLIIDIGCVYSVL</sequence>
<comment type="caution">
    <text evidence="1">The sequence shown here is derived from an EMBL/GenBank/DDBJ whole genome shotgun (WGS) entry which is preliminary data.</text>
</comment>
<dbReference type="CDD" id="cd09272">
    <property type="entry name" value="RNase_HI_RT_Ty1"/>
    <property type="match status" value="1"/>
</dbReference>
<evidence type="ECO:0000313" key="1">
    <source>
        <dbReference type="EMBL" id="PKI71569.1"/>
    </source>
</evidence>
<evidence type="ECO:0000313" key="2">
    <source>
        <dbReference type="Proteomes" id="UP000233551"/>
    </source>
</evidence>
<dbReference type="STRING" id="22663.A0A2I0KSX3"/>
<dbReference type="EMBL" id="PGOL01000365">
    <property type="protein sequence ID" value="PKI71569.1"/>
    <property type="molecule type" value="Genomic_DNA"/>
</dbReference>
<dbReference type="AlphaFoldDB" id="A0A2I0KSX3"/>
<evidence type="ECO:0008006" key="3">
    <source>
        <dbReference type="Google" id="ProtNLM"/>
    </source>
</evidence>
<gene>
    <name evidence="1" type="ORF">CRG98_008086</name>
</gene>
<organism evidence="1 2">
    <name type="scientific">Punica granatum</name>
    <name type="common">Pomegranate</name>
    <dbReference type="NCBI Taxonomy" id="22663"/>
    <lineage>
        <taxon>Eukaryota</taxon>
        <taxon>Viridiplantae</taxon>
        <taxon>Streptophyta</taxon>
        <taxon>Embryophyta</taxon>
        <taxon>Tracheophyta</taxon>
        <taxon>Spermatophyta</taxon>
        <taxon>Magnoliopsida</taxon>
        <taxon>eudicotyledons</taxon>
        <taxon>Gunneridae</taxon>
        <taxon>Pentapetalae</taxon>
        <taxon>rosids</taxon>
        <taxon>malvids</taxon>
        <taxon>Myrtales</taxon>
        <taxon>Lythraceae</taxon>
        <taxon>Punica</taxon>
    </lineage>
</organism>
<dbReference type="PANTHER" id="PTHR11439:SF467">
    <property type="entry name" value="INTEGRASE CATALYTIC DOMAIN-CONTAINING PROTEIN"/>
    <property type="match status" value="1"/>
</dbReference>
<name>A0A2I0KSX3_PUNGR</name>
<reference evidence="1 2" key="1">
    <citation type="submission" date="2017-11" db="EMBL/GenBank/DDBJ databases">
        <title>De-novo sequencing of pomegranate (Punica granatum L.) genome.</title>
        <authorList>
            <person name="Akparov Z."/>
            <person name="Amiraslanov A."/>
            <person name="Hajiyeva S."/>
            <person name="Abbasov M."/>
            <person name="Kaur K."/>
            <person name="Hamwieh A."/>
            <person name="Solovyev V."/>
            <person name="Salamov A."/>
            <person name="Braich B."/>
            <person name="Kosarev P."/>
            <person name="Mahmoud A."/>
            <person name="Hajiyev E."/>
            <person name="Babayeva S."/>
            <person name="Izzatullayeva V."/>
            <person name="Mammadov A."/>
            <person name="Mammadov A."/>
            <person name="Sharifova S."/>
            <person name="Ojaghi J."/>
            <person name="Eynullazada K."/>
            <person name="Bayramov B."/>
            <person name="Abdulazimova A."/>
            <person name="Shahmuradov I."/>
        </authorList>
    </citation>
    <scope>NUCLEOTIDE SEQUENCE [LARGE SCALE GENOMIC DNA]</scope>
    <source>
        <strain evidence="2">cv. AG2017</strain>
        <tissue evidence="1">Leaf</tissue>
    </source>
</reference>
<dbReference type="PANTHER" id="PTHR11439">
    <property type="entry name" value="GAG-POL-RELATED RETROTRANSPOSON"/>
    <property type="match status" value="1"/>
</dbReference>
<keyword evidence="2" id="KW-1185">Reference proteome</keyword>
<proteinExistence type="predicted"/>